<dbReference type="VEuPathDB" id="TriTrypDB:LtaPh_3131100"/>
<dbReference type="SUPFAM" id="SSF52058">
    <property type="entry name" value="L domain-like"/>
    <property type="match status" value="1"/>
</dbReference>
<dbReference type="InterPro" id="IPR032675">
    <property type="entry name" value="LRR_dom_sf"/>
</dbReference>
<evidence type="ECO:0008006" key="3">
    <source>
        <dbReference type="Google" id="ProtNLM"/>
    </source>
</evidence>
<keyword evidence="2" id="KW-1185">Reference proteome</keyword>
<comment type="caution">
    <text evidence="1">The sequence shown here is derived from an EMBL/GenBank/DDBJ whole genome shotgun (WGS) entry which is preliminary data.</text>
</comment>
<organism evidence="1 2">
    <name type="scientific">Leishmania tarentolae</name>
    <name type="common">Sauroleishmania tarentolae</name>
    <dbReference type="NCBI Taxonomy" id="5689"/>
    <lineage>
        <taxon>Eukaryota</taxon>
        <taxon>Discoba</taxon>
        <taxon>Euglenozoa</taxon>
        <taxon>Kinetoplastea</taxon>
        <taxon>Metakinetoplastina</taxon>
        <taxon>Trypanosomatida</taxon>
        <taxon>Trypanosomatidae</taxon>
        <taxon>Leishmaniinae</taxon>
        <taxon>Leishmania</taxon>
        <taxon>lizard Leishmania</taxon>
    </lineage>
</organism>
<dbReference type="EMBL" id="BLBS01000047">
    <property type="protein sequence ID" value="GET91272.1"/>
    <property type="molecule type" value="Genomic_DNA"/>
</dbReference>
<dbReference type="AlphaFoldDB" id="A0A640KP56"/>
<evidence type="ECO:0000313" key="1">
    <source>
        <dbReference type="EMBL" id="GET91272.1"/>
    </source>
</evidence>
<gene>
    <name evidence="1" type="ORF">LtaPh_3131100</name>
</gene>
<reference evidence="1" key="1">
    <citation type="submission" date="2019-11" db="EMBL/GenBank/DDBJ databases">
        <title>Leishmania tarentolae CDS.</title>
        <authorList>
            <person name="Goto Y."/>
            <person name="Yamagishi J."/>
        </authorList>
    </citation>
    <scope>NUCLEOTIDE SEQUENCE [LARGE SCALE GENOMIC DNA]</scope>
    <source>
        <strain evidence="1">Parrot Tar II</strain>
    </source>
</reference>
<dbReference type="Gene3D" id="3.80.10.10">
    <property type="entry name" value="Ribonuclease Inhibitor"/>
    <property type="match status" value="1"/>
</dbReference>
<dbReference type="Proteomes" id="UP000419144">
    <property type="component" value="Unassembled WGS sequence"/>
</dbReference>
<dbReference type="OrthoDB" id="268022at2759"/>
<name>A0A640KP56_LEITA</name>
<evidence type="ECO:0000313" key="2">
    <source>
        <dbReference type="Proteomes" id="UP000419144"/>
    </source>
</evidence>
<sequence length="187" mass="19929">MCVSRLHDRMTQTPVVTADAAVIVVGRAAGSATPSGARVAPVDGLCTSSPAGATSMFLSLSLTMVLPHLRFLNLSNTMTLSSDEGIEGLVALEKMVLARCSQFHSLPPLGTAPSFEDIVASLSGIFDLTGLGKSHTLLSLSLYRCLTLTDVRPCGRIPTLRDMFIVESTVGVLEELRDSRTRARLRV</sequence>
<accession>A0A640KP56</accession>
<proteinExistence type="predicted"/>
<protein>
    <recommendedName>
        <fullName evidence="3">Leucine-rich repeat protein</fullName>
    </recommendedName>
</protein>